<dbReference type="EMBL" id="JACMRX010000001">
    <property type="protein sequence ID" value="KAF7998062.1"/>
    <property type="molecule type" value="Genomic_DNA"/>
</dbReference>
<feature type="compositionally biased region" description="Low complexity" evidence="1">
    <location>
        <begin position="68"/>
        <end position="77"/>
    </location>
</feature>
<feature type="compositionally biased region" description="Polar residues" evidence="1">
    <location>
        <begin position="48"/>
        <end position="64"/>
    </location>
</feature>
<dbReference type="PANTHER" id="PTHR25480:SF0">
    <property type="entry name" value="C-MAF-INDUCING PROTEIN"/>
    <property type="match status" value="1"/>
</dbReference>
<dbReference type="AlphaFoldDB" id="A0A834Y7F2"/>
<feature type="compositionally biased region" description="Low complexity" evidence="1">
    <location>
        <begin position="24"/>
        <end position="43"/>
    </location>
</feature>
<dbReference type="Pfam" id="PF23066">
    <property type="entry name" value="PH_21"/>
    <property type="match status" value="1"/>
</dbReference>
<feature type="domain" description="C-Maf-inducing protein PH" evidence="2">
    <location>
        <begin position="418"/>
        <end position="537"/>
    </location>
</feature>
<organism evidence="3 4">
    <name type="scientific">Aphidius gifuensis</name>
    <name type="common">Parasitoid wasp</name>
    <dbReference type="NCBI Taxonomy" id="684658"/>
    <lineage>
        <taxon>Eukaryota</taxon>
        <taxon>Metazoa</taxon>
        <taxon>Ecdysozoa</taxon>
        <taxon>Arthropoda</taxon>
        <taxon>Hexapoda</taxon>
        <taxon>Insecta</taxon>
        <taxon>Pterygota</taxon>
        <taxon>Neoptera</taxon>
        <taxon>Endopterygota</taxon>
        <taxon>Hymenoptera</taxon>
        <taxon>Apocrita</taxon>
        <taxon>Ichneumonoidea</taxon>
        <taxon>Braconidae</taxon>
        <taxon>Aphidiinae</taxon>
        <taxon>Aphidius</taxon>
    </lineage>
</organism>
<accession>A0A834Y7F2</accession>
<dbReference type="InterPro" id="IPR032675">
    <property type="entry name" value="LRR_dom_sf"/>
</dbReference>
<name>A0A834Y7F2_APHGI</name>
<dbReference type="CDD" id="cd00821">
    <property type="entry name" value="PH"/>
    <property type="match status" value="1"/>
</dbReference>
<dbReference type="OrthoDB" id="10056090at2759"/>
<feature type="region of interest" description="Disordered" evidence="1">
    <location>
        <begin position="197"/>
        <end position="274"/>
    </location>
</feature>
<dbReference type="PANTHER" id="PTHR25480">
    <property type="entry name" value="LEUCINE-RICH REPEAT-CONTAINING PROTEIN 73"/>
    <property type="match status" value="1"/>
</dbReference>
<dbReference type="SUPFAM" id="SSF52047">
    <property type="entry name" value="RNI-like"/>
    <property type="match status" value="1"/>
</dbReference>
<evidence type="ECO:0000256" key="1">
    <source>
        <dbReference type="SAM" id="MobiDB-lite"/>
    </source>
</evidence>
<feature type="region of interest" description="Disordered" evidence="1">
    <location>
        <begin position="13"/>
        <end position="77"/>
    </location>
</feature>
<evidence type="ECO:0000259" key="2">
    <source>
        <dbReference type="Pfam" id="PF23066"/>
    </source>
</evidence>
<gene>
    <name evidence="3" type="ORF">HCN44_009460</name>
</gene>
<dbReference type="Gene3D" id="3.80.10.10">
    <property type="entry name" value="Ribonuclease Inhibitor"/>
    <property type="match status" value="1"/>
</dbReference>
<dbReference type="InterPro" id="IPR052813">
    <property type="entry name" value="CMIP"/>
</dbReference>
<keyword evidence="4" id="KW-1185">Reference proteome</keyword>
<protein>
    <recommendedName>
        <fullName evidence="2">C-Maf-inducing protein PH domain-containing protein</fullName>
    </recommendedName>
</protein>
<reference evidence="3 4" key="1">
    <citation type="submission" date="2020-08" db="EMBL/GenBank/DDBJ databases">
        <title>Aphidius gifuensis genome sequencing and assembly.</title>
        <authorList>
            <person name="Du Z."/>
        </authorList>
    </citation>
    <scope>NUCLEOTIDE SEQUENCE [LARGE SCALE GENOMIC DNA]</scope>
    <source>
        <strain evidence="3">YNYX2018</strain>
        <tissue evidence="3">Adults</tissue>
    </source>
</reference>
<comment type="caution">
    <text evidence="3">The sequence shown here is derived from an EMBL/GenBank/DDBJ whole genome shotgun (WGS) entry which is preliminary data.</text>
</comment>
<feature type="compositionally biased region" description="Acidic residues" evidence="1">
    <location>
        <begin position="203"/>
        <end position="267"/>
    </location>
</feature>
<dbReference type="SUPFAM" id="SSF50729">
    <property type="entry name" value="PH domain-like"/>
    <property type="match status" value="1"/>
</dbReference>
<evidence type="ECO:0000313" key="4">
    <source>
        <dbReference type="Proteomes" id="UP000639338"/>
    </source>
</evidence>
<evidence type="ECO:0000313" key="3">
    <source>
        <dbReference type="EMBL" id="KAF7998062.1"/>
    </source>
</evidence>
<dbReference type="InterPro" id="IPR056429">
    <property type="entry name" value="PH_CMIP"/>
</dbReference>
<proteinExistence type="predicted"/>
<dbReference type="Proteomes" id="UP000639338">
    <property type="component" value="Unassembled WGS sequence"/>
</dbReference>
<sequence>MFCFQSRFTRTLRGNSSSVKTDVPSTKLSSQQQQQQQQPTTPKKSIDTKNTNDNSNTIKGNTIRRNSEAASEDSGSSSIRYIDQLSKSESSSTDTLPGIHADYFESEPLSPGLVTLDIPSASPTTTTTIFTNKKQILKKTNKKISGKWKKKLLLKLKNDNDQVCLINNDNNKNIKIINNNNDGSKIIKASSTNDLLTLNGFSEGEDNNDHDVDDDDDDEEEEDDDDDDEKEIDDNVVDDEDDDDDDDMEAEEEDYDEGCDAETETEEGSSMPSSPAVALSVVIAPSVSQVPYYDFLSVNGGSMRQETTSTSSPQLSSSNTLINNKENIIITDDDRLSVSGDCCNPSVVGMNLIINNNNNINNNIINNSNNNKNDKLLDTPTTLPAARSCPNLEQQSIFFSSASCSNSPSPSPGPAGPRFRPIEEGDVQVCYLNHTRTLVSKILSSKFLRRWETHRLYLNDACLSSKTMTGFLHQSVPYSSMTEVYAVARWDPTYKYCLRIVLPDGSLLLQASNAYTRDQWYHSILWKKNIYKYQNTVNDKNVNEDTILRELKSMVDFSLWTPLQDARINTIPLEAVAKLLEYPIDDDNDDIIDEKIIMKNEELIIRNDSKNWAESVLLVASPLLEKSAPPTALARALSRITKKYPTSPLVESLGPAITRCLKHNVDFGKSQDMRKLIQMFIAALYENINGENLLRNYILSVHGPGSDCPHPRVLNNLLAICVAAIFHRFEVTNRGNLNTECMSQSPPSTPSTPPPPPLPPLECYLHVLKITSEYADWRPGLGEFLQPIPFPKDALENKEFQESMILPVFRQFANDNRCSVHKSLLPVREPRLGWIHIVAPSSSACPDDGTLFGEMLTTLLNCCCRRKKFMSSLLKNTKSACVLLGIRGCDAAQEALCLMLEWKLLTNDEGRQVVSALQSTNSGKERYTALCQRQRNLQELQQKGGPKKLTLPVRATDADVALLLGGGALGNLECLTLAFTSVTSACAEQLIRLPGLRYLNLWATQFGDAGLQMISEHLQKLQVLNLCETPVSDKGISTLASLTNLKKLNLNSTKLSAQAFELLKQRLPLLQECNVLYTEAWRPESIP</sequence>